<name>A0A078K3A8_BRANA</name>
<reference evidence="2" key="1">
    <citation type="journal article" date="2014" name="Science">
        <title>Plant genetics. Early allopolyploid evolution in the post-Neolithic Brassica napus oilseed genome.</title>
        <authorList>
            <person name="Chalhoub B."/>
            <person name="Denoeud F."/>
            <person name="Liu S."/>
            <person name="Parkin I.A."/>
            <person name="Tang H."/>
            <person name="Wang X."/>
            <person name="Chiquet J."/>
            <person name="Belcram H."/>
            <person name="Tong C."/>
            <person name="Samans B."/>
            <person name="Correa M."/>
            <person name="Da Silva C."/>
            <person name="Just J."/>
            <person name="Falentin C."/>
            <person name="Koh C.S."/>
            <person name="Le Clainche I."/>
            <person name="Bernard M."/>
            <person name="Bento P."/>
            <person name="Noel B."/>
            <person name="Labadie K."/>
            <person name="Alberti A."/>
            <person name="Charles M."/>
            <person name="Arnaud D."/>
            <person name="Guo H."/>
            <person name="Daviaud C."/>
            <person name="Alamery S."/>
            <person name="Jabbari K."/>
            <person name="Zhao M."/>
            <person name="Edger P.P."/>
            <person name="Chelaifa H."/>
            <person name="Tack D."/>
            <person name="Lassalle G."/>
            <person name="Mestiri I."/>
            <person name="Schnel N."/>
            <person name="Le Paslier M.C."/>
            <person name="Fan G."/>
            <person name="Renault V."/>
            <person name="Bayer P.E."/>
            <person name="Golicz A.A."/>
            <person name="Manoli S."/>
            <person name="Lee T.H."/>
            <person name="Thi V.H."/>
            <person name="Chalabi S."/>
            <person name="Hu Q."/>
            <person name="Fan C."/>
            <person name="Tollenaere R."/>
            <person name="Lu Y."/>
            <person name="Battail C."/>
            <person name="Shen J."/>
            <person name="Sidebottom C.H."/>
            <person name="Wang X."/>
            <person name="Canaguier A."/>
            <person name="Chauveau A."/>
            <person name="Berard A."/>
            <person name="Deniot G."/>
            <person name="Guan M."/>
            <person name="Liu Z."/>
            <person name="Sun F."/>
            <person name="Lim Y.P."/>
            <person name="Lyons E."/>
            <person name="Town C.D."/>
            <person name="Bancroft I."/>
            <person name="Wang X."/>
            <person name="Meng J."/>
            <person name="Ma J."/>
            <person name="Pires J.C."/>
            <person name="King G.J."/>
            <person name="Brunel D."/>
            <person name="Delourme R."/>
            <person name="Renard M."/>
            <person name="Aury J.M."/>
            <person name="Adams K.L."/>
            <person name="Batley J."/>
            <person name="Snowdon R.J."/>
            <person name="Tost J."/>
            <person name="Edwards D."/>
            <person name="Zhou Y."/>
            <person name="Hua W."/>
            <person name="Sharpe A.G."/>
            <person name="Paterson A.H."/>
            <person name="Guan C."/>
            <person name="Wincker P."/>
        </authorList>
    </citation>
    <scope>NUCLEOTIDE SEQUENCE [LARGE SCALE GENOMIC DNA]</scope>
</reference>
<dbReference type="EMBL" id="LK049754">
    <property type="protein sequence ID" value="CDY72256.1"/>
    <property type="molecule type" value="Genomic_DNA"/>
</dbReference>
<evidence type="ECO:0000313" key="1">
    <source>
        <dbReference type="EMBL" id="CAF2045955.1"/>
    </source>
</evidence>
<gene>
    <name evidence="2" type="primary">BnaAnng40420D</name>
    <name evidence="1" type="ORF">DARMORV10_A09P41410.1</name>
    <name evidence="2" type="ORF">GSBRNA2T00025989001</name>
</gene>
<organism evidence="2">
    <name type="scientific">Brassica napus</name>
    <name type="common">Rape</name>
    <dbReference type="NCBI Taxonomy" id="3708"/>
    <lineage>
        <taxon>Eukaryota</taxon>
        <taxon>Viridiplantae</taxon>
        <taxon>Streptophyta</taxon>
        <taxon>Embryophyta</taxon>
        <taxon>Tracheophyta</taxon>
        <taxon>Spermatophyta</taxon>
        <taxon>Magnoliopsida</taxon>
        <taxon>eudicotyledons</taxon>
        <taxon>Gunneridae</taxon>
        <taxon>Pentapetalae</taxon>
        <taxon>rosids</taxon>
        <taxon>malvids</taxon>
        <taxon>Brassicales</taxon>
        <taxon>Brassicaceae</taxon>
        <taxon>Brassiceae</taxon>
        <taxon>Brassica</taxon>
    </lineage>
</organism>
<dbReference type="AlphaFoldDB" id="A0A078K3A8"/>
<dbReference type="Proteomes" id="UP001295469">
    <property type="component" value="Chromosome A09"/>
</dbReference>
<dbReference type="EMBL" id="HG994363">
    <property type="protein sequence ID" value="CAF2045955.1"/>
    <property type="molecule type" value="Genomic_DNA"/>
</dbReference>
<reference evidence="2" key="2">
    <citation type="submission" date="2014-06" db="EMBL/GenBank/DDBJ databases">
        <authorList>
            <person name="Genoscope - CEA"/>
        </authorList>
    </citation>
    <scope>NUCLEOTIDE SEQUENCE</scope>
</reference>
<accession>A0A078K3A8</accession>
<evidence type="ECO:0000313" key="2">
    <source>
        <dbReference type="EMBL" id="CDY72256.1"/>
    </source>
</evidence>
<protein>
    <submittedName>
        <fullName evidence="1">(rape) hypothetical protein</fullName>
    </submittedName>
    <submittedName>
        <fullName evidence="2">BnaAnng40420D protein</fullName>
    </submittedName>
</protein>
<sequence>MGFEEDYSKTFNIAGEAGYYKKTEIRITAKACSYVPSLVQIKQPAAGGKRKHQSDLEKQRCDQNMSRLVSLKKRGTVWW</sequence>
<reference evidence="1" key="3">
    <citation type="submission" date="2021-01" db="EMBL/GenBank/DDBJ databases">
        <authorList>
            <consortium name="Genoscope - CEA"/>
            <person name="William W."/>
        </authorList>
    </citation>
    <scope>NUCLEOTIDE SEQUENCE</scope>
</reference>
<dbReference type="Gramene" id="CDY72256">
    <property type="protein sequence ID" value="CDY72256"/>
    <property type="gene ID" value="GSBRNA2T00025989001"/>
</dbReference>
<proteinExistence type="predicted"/>
<dbReference type="PaxDb" id="3708-A0A078K3A8"/>